<name>A0A0B1SDK4_OESDE</name>
<dbReference type="EMBL" id="KN583449">
    <property type="protein sequence ID" value="KHJ81976.1"/>
    <property type="molecule type" value="Genomic_DNA"/>
</dbReference>
<organism evidence="1 2">
    <name type="scientific">Oesophagostomum dentatum</name>
    <name type="common">Nodular worm</name>
    <dbReference type="NCBI Taxonomy" id="61180"/>
    <lineage>
        <taxon>Eukaryota</taxon>
        <taxon>Metazoa</taxon>
        <taxon>Ecdysozoa</taxon>
        <taxon>Nematoda</taxon>
        <taxon>Chromadorea</taxon>
        <taxon>Rhabditida</taxon>
        <taxon>Rhabditina</taxon>
        <taxon>Rhabditomorpha</taxon>
        <taxon>Strongyloidea</taxon>
        <taxon>Strongylidae</taxon>
        <taxon>Oesophagostomum</taxon>
    </lineage>
</organism>
<evidence type="ECO:0000313" key="2">
    <source>
        <dbReference type="Proteomes" id="UP000053660"/>
    </source>
</evidence>
<evidence type="ECO:0000313" key="1">
    <source>
        <dbReference type="EMBL" id="KHJ81976.1"/>
    </source>
</evidence>
<gene>
    <name evidence="1" type="ORF">OESDEN_18333</name>
</gene>
<proteinExistence type="predicted"/>
<dbReference type="Proteomes" id="UP000053660">
    <property type="component" value="Unassembled WGS sequence"/>
</dbReference>
<feature type="non-terminal residue" evidence="1">
    <location>
        <position position="1"/>
    </location>
</feature>
<dbReference type="AlphaFoldDB" id="A0A0B1SDK4"/>
<keyword evidence="2" id="KW-1185">Reference proteome</keyword>
<dbReference type="OrthoDB" id="5828571at2759"/>
<accession>A0A0B1SDK4</accession>
<reference evidence="1 2" key="1">
    <citation type="submission" date="2014-03" db="EMBL/GenBank/DDBJ databases">
        <title>Draft genome of the hookworm Oesophagostomum dentatum.</title>
        <authorList>
            <person name="Mitreva M."/>
        </authorList>
    </citation>
    <scope>NUCLEOTIDE SEQUENCE [LARGE SCALE GENOMIC DNA]</scope>
    <source>
        <strain evidence="1 2">OD-Hann</strain>
    </source>
</reference>
<protein>
    <submittedName>
        <fullName evidence="1">Uncharacterized protein</fullName>
    </submittedName>
</protein>
<sequence length="111" mass="12154">LLRSVCCIATTVECAAGLVCLRAVVVSPKKSFILSGCHVPEDGLIGDELRRSQPSPQRYHPSVHLSGSVLPGVFPERGLSPSQRCVFPHSATTVPYPCVHRQNCPYLYVYF</sequence>